<evidence type="ECO:0000313" key="2">
    <source>
        <dbReference type="EMBL" id="KJH47698.1"/>
    </source>
</evidence>
<evidence type="ECO:0000256" key="1">
    <source>
        <dbReference type="SAM" id="MobiDB-lite"/>
    </source>
</evidence>
<gene>
    <name evidence="2" type="ORF">DICVIV_06222</name>
</gene>
<name>A0A0D8XSW6_DICVI</name>
<feature type="compositionally biased region" description="Polar residues" evidence="1">
    <location>
        <begin position="197"/>
        <end position="210"/>
    </location>
</feature>
<sequence>MNLITSRSPSPKDNFSPTTPIGSRFPTVSESSENSVPLLERKICSSIETVSLGQTLPRSIPEYDESIDLLTSEKEEASSSFITENKPSDIADTSIAPNQSDSQSDACTSGEAAPSREENKNSPENSLEIPPPVAKPRFSKTRSTALFEALSKVEVVEVLRITEVKELTSLCKIDAQRDLFIKLSTASTAFARRSSTIGSEQSVSIDSTSASDHHSEENRQRTVAFTDPLHRSIPPSESSSISSPPPRPTVPLPITGGRSAIKVTKEQEEIFNMNIACMGQPNEFVCFVKEDSDAGDNRTVSIFIDRIYVPESSCLLRPSYDNVKVYVDWFFLDYPLEESRTPNAIKIPRIPDSPGIFAYKKEFQLTRRRVALLQQWLELGNRLDFTLVTDGDDGEELAVAQLELGQTGTDQTTTIQFVDVNGEHYADLDLVISYSSHIFDCLKV</sequence>
<dbReference type="EMBL" id="KN716296">
    <property type="protein sequence ID" value="KJH47698.1"/>
    <property type="molecule type" value="Genomic_DNA"/>
</dbReference>
<dbReference type="InterPro" id="IPR035892">
    <property type="entry name" value="C2_domain_sf"/>
</dbReference>
<feature type="region of interest" description="Disordered" evidence="1">
    <location>
        <begin position="74"/>
        <end position="137"/>
    </location>
</feature>
<feature type="region of interest" description="Disordered" evidence="1">
    <location>
        <begin position="191"/>
        <end position="256"/>
    </location>
</feature>
<proteinExistence type="predicted"/>
<feature type="region of interest" description="Disordered" evidence="1">
    <location>
        <begin position="1"/>
        <end position="36"/>
    </location>
</feature>
<protein>
    <recommendedName>
        <fullName evidence="4">RPGRIP1 C-terminal domain-containing protein</fullName>
    </recommendedName>
</protein>
<accession>A0A0D8XSW6</accession>
<keyword evidence="3" id="KW-1185">Reference proteome</keyword>
<dbReference type="GO" id="GO:0035869">
    <property type="term" value="C:ciliary transition zone"/>
    <property type="evidence" value="ECO:0007669"/>
    <property type="project" value="TreeGrafter"/>
</dbReference>
<dbReference type="STRING" id="29172.A0A0D8XSW6"/>
<reference evidence="3" key="2">
    <citation type="journal article" date="2016" name="Sci. Rep.">
        <title>Dictyocaulus viviparus genome, variome and transcriptome elucidate lungworm biology and support future intervention.</title>
        <authorList>
            <person name="McNulty S.N."/>
            <person name="Strube C."/>
            <person name="Rosa B.A."/>
            <person name="Martin J.C."/>
            <person name="Tyagi R."/>
            <person name="Choi Y.J."/>
            <person name="Wang Q."/>
            <person name="Hallsworth Pepin K."/>
            <person name="Zhang X."/>
            <person name="Ozersky P."/>
            <person name="Wilson R.K."/>
            <person name="Sternberg P.W."/>
            <person name="Gasser R.B."/>
            <person name="Mitreva M."/>
        </authorList>
    </citation>
    <scope>NUCLEOTIDE SEQUENCE [LARGE SCALE GENOMIC DNA]</scope>
    <source>
        <strain evidence="3">HannoverDv2000</strain>
    </source>
</reference>
<feature type="compositionally biased region" description="Low complexity" evidence="1">
    <location>
        <begin position="232"/>
        <end position="242"/>
    </location>
</feature>
<reference evidence="2 3" key="1">
    <citation type="submission" date="2013-11" db="EMBL/GenBank/DDBJ databases">
        <title>Draft genome of the bovine lungworm Dictyocaulus viviparus.</title>
        <authorList>
            <person name="Mitreva M."/>
        </authorList>
    </citation>
    <scope>NUCLEOTIDE SEQUENCE [LARGE SCALE GENOMIC DNA]</scope>
    <source>
        <strain evidence="2 3">HannoverDv2000</strain>
    </source>
</reference>
<dbReference type="Gene3D" id="2.60.40.150">
    <property type="entry name" value="C2 domain"/>
    <property type="match status" value="1"/>
</dbReference>
<dbReference type="PANTHER" id="PTHR14240:SF1">
    <property type="entry name" value="PROTEIN FANTOM-RELATED"/>
    <property type="match status" value="1"/>
</dbReference>
<dbReference type="InterPro" id="IPR031139">
    <property type="entry name" value="RPGRIP1_fam"/>
</dbReference>
<dbReference type="AlphaFoldDB" id="A0A0D8XSW6"/>
<evidence type="ECO:0000313" key="3">
    <source>
        <dbReference type="Proteomes" id="UP000053766"/>
    </source>
</evidence>
<dbReference type="OrthoDB" id="2133912at2759"/>
<feature type="compositionally biased region" description="Basic and acidic residues" evidence="1">
    <location>
        <begin position="211"/>
        <end position="220"/>
    </location>
</feature>
<feature type="compositionally biased region" description="Polar residues" evidence="1">
    <location>
        <begin position="95"/>
        <end position="107"/>
    </location>
</feature>
<organism evidence="2 3">
    <name type="scientific">Dictyocaulus viviparus</name>
    <name type="common">Bovine lungworm</name>
    <dbReference type="NCBI Taxonomy" id="29172"/>
    <lineage>
        <taxon>Eukaryota</taxon>
        <taxon>Metazoa</taxon>
        <taxon>Ecdysozoa</taxon>
        <taxon>Nematoda</taxon>
        <taxon>Chromadorea</taxon>
        <taxon>Rhabditida</taxon>
        <taxon>Rhabditina</taxon>
        <taxon>Rhabditomorpha</taxon>
        <taxon>Strongyloidea</taxon>
        <taxon>Metastrongylidae</taxon>
        <taxon>Dictyocaulus</taxon>
    </lineage>
</organism>
<evidence type="ECO:0008006" key="4">
    <source>
        <dbReference type="Google" id="ProtNLM"/>
    </source>
</evidence>
<dbReference type="PANTHER" id="PTHR14240">
    <property type="entry name" value="RETINITIS PIGMENTOSA GTPASE REGULATOR-INTERACTING PROTEIN"/>
    <property type="match status" value="1"/>
</dbReference>
<dbReference type="Proteomes" id="UP000053766">
    <property type="component" value="Unassembled WGS sequence"/>
</dbReference>
<feature type="compositionally biased region" description="Polar residues" evidence="1">
    <location>
        <begin position="1"/>
        <end position="35"/>
    </location>
</feature>
<dbReference type="GO" id="GO:1905515">
    <property type="term" value="P:non-motile cilium assembly"/>
    <property type="evidence" value="ECO:0007669"/>
    <property type="project" value="TreeGrafter"/>
</dbReference>